<proteinExistence type="predicted"/>
<name>A0ABM7SMK5_9HELI</name>
<evidence type="ECO:0000313" key="1">
    <source>
        <dbReference type="EMBL" id="BCZ18798.1"/>
    </source>
</evidence>
<protein>
    <submittedName>
        <fullName evidence="1">Uncharacterized protein</fullName>
    </submittedName>
</protein>
<dbReference type="Proteomes" id="UP000826146">
    <property type="component" value="Chromosome"/>
</dbReference>
<dbReference type="RefSeq" id="WP_260321653.1">
    <property type="nucleotide sequence ID" value="NZ_AP024819.1"/>
</dbReference>
<keyword evidence="2" id="KW-1185">Reference proteome</keyword>
<organism evidence="1 2">
    <name type="scientific">Helicobacter gastrofelis</name>
    <dbReference type="NCBI Taxonomy" id="2849642"/>
    <lineage>
        <taxon>Bacteria</taxon>
        <taxon>Pseudomonadati</taxon>
        <taxon>Campylobacterota</taxon>
        <taxon>Epsilonproteobacteria</taxon>
        <taxon>Campylobacterales</taxon>
        <taxon>Helicobacteraceae</taxon>
        <taxon>Helicobacter</taxon>
    </lineage>
</organism>
<evidence type="ECO:0000313" key="2">
    <source>
        <dbReference type="Proteomes" id="UP000826146"/>
    </source>
</evidence>
<dbReference type="EMBL" id="AP024819">
    <property type="protein sequence ID" value="BCZ18798.1"/>
    <property type="molecule type" value="Genomic_DNA"/>
</dbReference>
<accession>A0ABM7SMK5</accession>
<sequence length="58" mass="6512">MPSVEETIEYEIKKELENLNIRSFAKTDSINDEIKRALEKAPSKSGGVARITPISNCF</sequence>
<reference evidence="1 2" key="1">
    <citation type="submission" date="2021-07" db="EMBL/GenBank/DDBJ databases">
        <title>Novel Helicobacter sp. Isolated from a cat.</title>
        <authorList>
            <person name="Rimbara E."/>
            <person name="Suzuki M."/>
        </authorList>
    </citation>
    <scope>NUCLEOTIDE SEQUENCE [LARGE SCALE GENOMIC DNA]</scope>
    <source>
        <strain evidence="2">NHP19-012</strain>
    </source>
</reference>
<gene>
    <name evidence="1" type="ORF">NHP190012_04400</name>
</gene>